<keyword evidence="2" id="KW-1185">Reference proteome</keyword>
<dbReference type="InterPro" id="IPR037785">
    <property type="entry name" value="C2_C2CD5"/>
</dbReference>
<dbReference type="PANTHER" id="PTHR37412:SF2">
    <property type="entry name" value="C2 DOMAIN-CONTAINING PROTEIN 5"/>
    <property type="match status" value="1"/>
</dbReference>
<protein>
    <submittedName>
        <fullName evidence="3">C2 domain-containing protein 5</fullName>
    </submittedName>
</protein>
<dbReference type="Proteomes" id="UP000694867">
    <property type="component" value="Unplaced"/>
</dbReference>
<dbReference type="SUPFAM" id="SSF49562">
    <property type="entry name" value="C2 domain (Calcium/lipid-binding domain, CaLB)"/>
    <property type="match status" value="1"/>
</dbReference>
<dbReference type="CDD" id="cd08688">
    <property type="entry name" value="C2_KIAA0528-like"/>
    <property type="match status" value="1"/>
</dbReference>
<evidence type="ECO:0000313" key="2">
    <source>
        <dbReference type="Proteomes" id="UP000694867"/>
    </source>
</evidence>
<dbReference type="PROSITE" id="PS50004">
    <property type="entry name" value="C2"/>
    <property type="match status" value="1"/>
</dbReference>
<dbReference type="GO" id="GO:0072659">
    <property type="term" value="P:protein localization to plasma membrane"/>
    <property type="evidence" value="ECO:0007669"/>
    <property type="project" value="TreeGrafter"/>
</dbReference>
<dbReference type="GO" id="GO:0065002">
    <property type="term" value="P:intracellular protein transmembrane transport"/>
    <property type="evidence" value="ECO:0007669"/>
    <property type="project" value="TreeGrafter"/>
</dbReference>
<evidence type="ECO:0000259" key="1">
    <source>
        <dbReference type="PROSITE" id="PS50004"/>
    </source>
</evidence>
<accession>A0AAJ6QV27</accession>
<dbReference type="RefSeq" id="XP_003744818.1">
    <property type="nucleotide sequence ID" value="XM_003744770.1"/>
</dbReference>
<evidence type="ECO:0000313" key="3">
    <source>
        <dbReference type="RefSeq" id="XP_003744818.1"/>
    </source>
</evidence>
<proteinExistence type="predicted"/>
<dbReference type="InterPro" id="IPR038983">
    <property type="entry name" value="C2CD5"/>
</dbReference>
<name>A0AAJ6QV27_9ACAR</name>
<dbReference type="Pfam" id="PF23028">
    <property type="entry name" value="YbjQ_3"/>
    <property type="match status" value="1"/>
</dbReference>
<dbReference type="InterPro" id="IPR056431">
    <property type="entry name" value="C2CD5_YbjQ-rel_dom"/>
</dbReference>
<reference evidence="3" key="1">
    <citation type="submission" date="2025-08" db="UniProtKB">
        <authorList>
            <consortium name="RefSeq"/>
        </authorList>
    </citation>
    <scope>IDENTIFICATION</scope>
</reference>
<dbReference type="Gene3D" id="2.60.40.150">
    <property type="entry name" value="C2 domain"/>
    <property type="match status" value="1"/>
</dbReference>
<organism evidence="2 3">
    <name type="scientific">Galendromus occidentalis</name>
    <name type="common">western predatory mite</name>
    <dbReference type="NCBI Taxonomy" id="34638"/>
    <lineage>
        <taxon>Eukaryota</taxon>
        <taxon>Metazoa</taxon>
        <taxon>Ecdysozoa</taxon>
        <taxon>Arthropoda</taxon>
        <taxon>Chelicerata</taxon>
        <taxon>Arachnida</taxon>
        <taxon>Acari</taxon>
        <taxon>Parasitiformes</taxon>
        <taxon>Mesostigmata</taxon>
        <taxon>Gamasina</taxon>
        <taxon>Phytoseioidea</taxon>
        <taxon>Phytoseiidae</taxon>
        <taxon>Typhlodrominae</taxon>
        <taxon>Galendromus</taxon>
    </lineage>
</organism>
<dbReference type="GO" id="GO:0031340">
    <property type="term" value="P:positive regulation of vesicle fusion"/>
    <property type="evidence" value="ECO:0007669"/>
    <property type="project" value="TreeGrafter"/>
</dbReference>
<gene>
    <name evidence="3" type="primary">LOC100900554</name>
</gene>
<dbReference type="Pfam" id="PF23025">
    <property type="entry name" value="YbjQ_2"/>
    <property type="match status" value="3"/>
</dbReference>
<dbReference type="SMART" id="SM00239">
    <property type="entry name" value="C2"/>
    <property type="match status" value="1"/>
</dbReference>
<sequence>MPGRVSVKVVAARNLPVMDRASEACDAFTEVRFGQICYKTEIYRKSLHPQWNSEWFRFEVDDEALQDEKLQLRVMDYDTYSANDAIGKVYIDLNYLLREANCAMQGWLPIYDTLHGIRGEINVTVKVDLISDANKYRVSSVGMRFFYSDRVPDGYRLVSVLGFTEELIAGDDPEFHWMDRIRTPRASNETRQALFARFAGQLQRHVGLKALELGGNAVLGYQQYFDIEGDSGIVVRGIGTAVKLEADTDGLSSPRNQGPRTTMSEDMAEYPFITMKQVPPGLIESVGGVVSARSVKLLDESEAETRDSWWTELRKEIRSHAKSLGCNIVVGYSETTTIYEEVLLLSASGTAALLSSPGHASQTDCTLCHAPYRASSTPFKTQLSSCELCTVGKVPDVLFMTIEPPAALGQVERPSLIQARVCKPKKDLKGEASAREISDNLPFLEYELHKQMLANIKKRGMNAIIGLNVQVAIGEHFLLGVAIGTACVIPALPQPGSTAPPVVSGSLSESEDDDILSSSFKQRLCIMNLDHSDNLLHESRDACIIRQPPEGFFLASTETPLAVGPPSSCSQLIMQAFRVRLTQAFQPALVGACTPPSQMPFGYDMSRHLDRIVQSLFVRLRKYRPCQIFGLQIKTMFPQADEMQVTVLGTVVHGDNSGGRHVGVDVSTLSSLPGREIESYLGNLNFFLIRETTNLTQSLNAFVATFLDEILAIARCHVSALGGNGLLSFKTDHQLLLHGTHKHQGQCLVSVRGDAVLLRSVKTQPSNNITKVFDGSAFPV</sequence>
<dbReference type="PANTHER" id="PTHR37412">
    <property type="entry name" value="C2 DOMAIN-CONTAINING PROTEIN 5"/>
    <property type="match status" value="1"/>
</dbReference>
<dbReference type="GO" id="GO:0090314">
    <property type="term" value="P:positive regulation of protein targeting to membrane"/>
    <property type="evidence" value="ECO:0007669"/>
    <property type="project" value="TreeGrafter"/>
</dbReference>
<dbReference type="GeneID" id="100900554"/>
<dbReference type="GO" id="GO:0005886">
    <property type="term" value="C:plasma membrane"/>
    <property type="evidence" value="ECO:0007669"/>
    <property type="project" value="TreeGrafter"/>
</dbReference>
<dbReference type="Pfam" id="PF23128">
    <property type="entry name" value="YbjQ_4"/>
    <property type="match status" value="1"/>
</dbReference>
<dbReference type="Pfam" id="PF00168">
    <property type="entry name" value="C2"/>
    <property type="match status" value="1"/>
</dbReference>
<dbReference type="InterPro" id="IPR057815">
    <property type="entry name" value="C2CD5_C"/>
</dbReference>
<dbReference type="InterPro" id="IPR000008">
    <property type="entry name" value="C2_dom"/>
</dbReference>
<dbReference type="KEGG" id="goe:100900554"/>
<dbReference type="GO" id="GO:0005509">
    <property type="term" value="F:calcium ion binding"/>
    <property type="evidence" value="ECO:0007669"/>
    <property type="project" value="TreeGrafter"/>
</dbReference>
<feature type="domain" description="C2" evidence="1">
    <location>
        <begin position="1"/>
        <end position="108"/>
    </location>
</feature>
<dbReference type="GO" id="GO:0005544">
    <property type="term" value="F:calcium-dependent phospholipid binding"/>
    <property type="evidence" value="ECO:0007669"/>
    <property type="project" value="InterPro"/>
</dbReference>
<dbReference type="InterPro" id="IPR056430">
    <property type="entry name" value="C2CD5_YbjQ-like_dom"/>
</dbReference>
<dbReference type="GO" id="GO:0010828">
    <property type="term" value="P:positive regulation of D-glucose transmembrane transport"/>
    <property type="evidence" value="ECO:0007669"/>
    <property type="project" value="TreeGrafter"/>
</dbReference>
<dbReference type="AlphaFoldDB" id="A0AAJ6QV27"/>
<dbReference type="InterPro" id="IPR035892">
    <property type="entry name" value="C2_domain_sf"/>
</dbReference>